<feature type="transmembrane region" description="Helical" evidence="1">
    <location>
        <begin position="92"/>
        <end position="109"/>
    </location>
</feature>
<dbReference type="SUPFAM" id="SSF103481">
    <property type="entry name" value="Multidrug resistance efflux transporter EmrE"/>
    <property type="match status" value="1"/>
</dbReference>
<dbReference type="GO" id="GO:0022857">
    <property type="term" value="F:transmembrane transporter activity"/>
    <property type="evidence" value="ECO:0007669"/>
    <property type="project" value="InterPro"/>
</dbReference>
<keyword evidence="1" id="KW-0472">Membrane</keyword>
<name>A0A6C0HFC5_9ZZZZ</name>
<feature type="transmembrane region" description="Helical" evidence="1">
    <location>
        <begin position="65"/>
        <end position="83"/>
    </location>
</feature>
<dbReference type="EMBL" id="MN739936">
    <property type="protein sequence ID" value="QHT78723.1"/>
    <property type="molecule type" value="Genomic_DNA"/>
</dbReference>
<accession>A0A6C0HFC5</accession>
<feature type="transmembrane region" description="Helical" evidence="1">
    <location>
        <begin position="6"/>
        <end position="23"/>
    </location>
</feature>
<dbReference type="AlphaFoldDB" id="A0A6C0HFC5"/>
<evidence type="ECO:0000256" key="1">
    <source>
        <dbReference type="SAM" id="Phobius"/>
    </source>
</evidence>
<dbReference type="GO" id="GO:0005886">
    <property type="term" value="C:plasma membrane"/>
    <property type="evidence" value="ECO:0007669"/>
    <property type="project" value="InterPro"/>
</dbReference>
<dbReference type="InterPro" id="IPR045324">
    <property type="entry name" value="Small_multidrug_res"/>
</dbReference>
<dbReference type="InterPro" id="IPR037185">
    <property type="entry name" value="EmrE-like"/>
</dbReference>
<sequence>MNWKVFSFLLGILLGFESVSLYYLQKYQKTKQITFLIYSIILYGLFVPFLLYHSLQHLGVGMVNFFWNVFSTLIGFTIGIYLFDEKINFNQVIGVTLSIIGISVVVLNGQK</sequence>
<dbReference type="Gene3D" id="1.10.3730.20">
    <property type="match status" value="1"/>
</dbReference>
<reference evidence="2" key="1">
    <citation type="journal article" date="2020" name="Nature">
        <title>Giant virus diversity and host interactions through global metagenomics.</title>
        <authorList>
            <person name="Schulz F."/>
            <person name="Roux S."/>
            <person name="Paez-Espino D."/>
            <person name="Jungbluth S."/>
            <person name="Walsh D.A."/>
            <person name="Denef V.J."/>
            <person name="McMahon K.D."/>
            <person name="Konstantinidis K.T."/>
            <person name="Eloe-Fadrosh E.A."/>
            <person name="Kyrpides N.C."/>
            <person name="Woyke T."/>
        </authorList>
    </citation>
    <scope>NUCLEOTIDE SEQUENCE</scope>
    <source>
        <strain evidence="2">GVMAG-M-3300023179-92</strain>
    </source>
</reference>
<proteinExistence type="predicted"/>
<keyword evidence="1" id="KW-0812">Transmembrane</keyword>
<feature type="transmembrane region" description="Helical" evidence="1">
    <location>
        <begin position="35"/>
        <end position="53"/>
    </location>
</feature>
<dbReference type="Pfam" id="PF00893">
    <property type="entry name" value="Multi_Drug_Res"/>
    <property type="match status" value="1"/>
</dbReference>
<protein>
    <submittedName>
        <fullName evidence="2">Uncharacterized protein</fullName>
    </submittedName>
</protein>
<organism evidence="2">
    <name type="scientific">viral metagenome</name>
    <dbReference type="NCBI Taxonomy" id="1070528"/>
    <lineage>
        <taxon>unclassified sequences</taxon>
        <taxon>metagenomes</taxon>
        <taxon>organismal metagenomes</taxon>
    </lineage>
</organism>
<evidence type="ECO:0000313" key="2">
    <source>
        <dbReference type="EMBL" id="QHT78723.1"/>
    </source>
</evidence>
<keyword evidence="1" id="KW-1133">Transmembrane helix</keyword>